<dbReference type="GO" id="GO:0016763">
    <property type="term" value="F:pentosyltransferase activity"/>
    <property type="evidence" value="ECO:0007669"/>
    <property type="project" value="UniProtKB-UniRule"/>
</dbReference>
<evidence type="ECO:0000256" key="4">
    <source>
        <dbReference type="ARBA" id="ARBA00023004"/>
    </source>
</evidence>
<sequence length="267" mass="28652">MAQELDEIIITEAIATEYFNKFRNCLSVDVAIVGGGPSGLTAARKLAEKGRSVALFERKLSLGGGMWGGGMTWNILVVQEESKHLLEEVGIPVKEFKPGYWTADAVAATTTLASTACIAGAQVFNCMSVEDVVLREENGQTRVTGLVINSSPVEIAGLHVDPVTIATRYVIECTGHDTEVLKRLVAKNDVVLNTSSGKIEGEKSLWAERAEANTVHNTQEVFSGVFVAGMAANATYGSYRMGPVFGGMLLSGEHVAEEIDRKLSEEQ</sequence>
<feature type="binding site" evidence="6">
    <location>
        <position position="240"/>
    </location>
    <ligand>
        <name>glycine</name>
        <dbReference type="ChEBI" id="CHEBI:57305"/>
    </ligand>
</feature>
<protein>
    <recommendedName>
        <fullName evidence="6">Thiamine thiazole synthase</fullName>
        <ecNumber evidence="6">2.4.2.59</ecNumber>
    </recommendedName>
</protein>
<reference evidence="8 9" key="1">
    <citation type="submission" date="2018-06" db="EMBL/GenBank/DDBJ databases">
        <title>Complete genome of Desulfovibrio marinus P48SEP.</title>
        <authorList>
            <person name="Crispim J.S."/>
            <person name="Vidigal P.M.P."/>
            <person name="Silva L.C.F."/>
            <person name="Araujo L.C."/>
            <person name="Laguardia C.N."/>
            <person name="Dias R.S."/>
            <person name="Sousa M.P."/>
            <person name="Paula S.O."/>
            <person name="Silva C."/>
        </authorList>
    </citation>
    <scope>NUCLEOTIDE SEQUENCE [LARGE SCALE GENOMIC DNA]</scope>
    <source>
        <strain evidence="8 9">P48SEP</strain>
    </source>
</reference>
<proteinExistence type="inferred from homology"/>
<keyword evidence="5 6" id="KW-0520">NAD</keyword>
<dbReference type="HAMAP" id="MF_00304">
    <property type="entry name" value="Thi4"/>
    <property type="match status" value="1"/>
</dbReference>
<dbReference type="GO" id="GO:0009229">
    <property type="term" value="P:thiamine diphosphate biosynthetic process"/>
    <property type="evidence" value="ECO:0007669"/>
    <property type="project" value="UniProtKB-UniRule"/>
</dbReference>
<keyword evidence="8" id="KW-0413">Isomerase</keyword>
<keyword evidence="4 6" id="KW-0408">Iron</keyword>
<evidence type="ECO:0000256" key="5">
    <source>
        <dbReference type="ARBA" id="ARBA00023027"/>
    </source>
</evidence>
<keyword evidence="3 6" id="KW-0784">Thiamine biosynthesis</keyword>
<dbReference type="Pfam" id="PF01946">
    <property type="entry name" value="Thi4"/>
    <property type="match status" value="1"/>
</dbReference>
<dbReference type="UniPathway" id="UPA00060"/>
<keyword evidence="2 6" id="KW-0479">Metal-binding</keyword>
<reference evidence="7 10" key="2">
    <citation type="submission" date="2019-04" db="EMBL/GenBank/DDBJ databases">
        <title>Isolation and culture of sulfate reducing bacteria from the cold seep of the South China Sea.</title>
        <authorList>
            <person name="Sun C."/>
            <person name="Liu R."/>
        </authorList>
    </citation>
    <scope>NUCLEOTIDE SEQUENCE [LARGE SCALE GENOMIC DNA]</scope>
    <source>
        <strain evidence="7 10">CS1</strain>
    </source>
</reference>
<dbReference type="PANTHER" id="PTHR43422">
    <property type="entry name" value="THIAMINE THIAZOLE SYNTHASE"/>
    <property type="match status" value="1"/>
</dbReference>
<dbReference type="OrthoDB" id="9777740at2"/>
<evidence type="ECO:0000256" key="3">
    <source>
        <dbReference type="ARBA" id="ARBA00022977"/>
    </source>
</evidence>
<comment type="catalytic activity">
    <reaction evidence="6">
        <text>hydrogen sulfide + glycine + NAD(+) = ADP-5-ethyl-4-methylthiazole-2-carboxylate + nicotinamide + 3 H2O + H(+)</text>
        <dbReference type="Rhea" id="RHEA:55704"/>
        <dbReference type="ChEBI" id="CHEBI:15377"/>
        <dbReference type="ChEBI" id="CHEBI:15378"/>
        <dbReference type="ChEBI" id="CHEBI:17154"/>
        <dbReference type="ChEBI" id="CHEBI:29919"/>
        <dbReference type="ChEBI" id="CHEBI:57305"/>
        <dbReference type="ChEBI" id="CHEBI:57540"/>
        <dbReference type="ChEBI" id="CHEBI:139151"/>
        <dbReference type="EC" id="2.4.2.59"/>
    </reaction>
</comment>
<dbReference type="InterPro" id="IPR022828">
    <property type="entry name" value="Thi4_prok"/>
</dbReference>
<feature type="binding site" description="in other chain" evidence="6">
    <location>
        <position position="65"/>
    </location>
    <ligand>
        <name>NAD(+)</name>
        <dbReference type="ChEBI" id="CHEBI:57540"/>
        <note>ligand shared between two adjacent protomers</note>
    </ligand>
</feature>
<dbReference type="GO" id="GO:0052837">
    <property type="term" value="P:thiazole biosynthetic process"/>
    <property type="evidence" value="ECO:0007669"/>
    <property type="project" value="UniProtKB-UniRule"/>
</dbReference>
<feature type="binding site" description="in other chain" evidence="6">
    <location>
        <position position="230"/>
    </location>
    <ligand>
        <name>NAD(+)</name>
        <dbReference type="ChEBI" id="CHEBI:57540"/>
        <note>ligand shared between two adjacent protomers</note>
    </ligand>
</feature>
<feature type="binding site" description="in other chain" evidence="6">
    <location>
        <position position="176"/>
    </location>
    <ligand>
        <name>Fe cation</name>
        <dbReference type="ChEBI" id="CHEBI:24875"/>
        <note>ligand shared between two adjacent protomers</note>
    </ligand>
</feature>
<evidence type="ECO:0000313" key="9">
    <source>
        <dbReference type="Proteomes" id="UP000434052"/>
    </source>
</evidence>
<dbReference type="GO" id="GO:0016853">
    <property type="term" value="F:isomerase activity"/>
    <property type="evidence" value="ECO:0007669"/>
    <property type="project" value="UniProtKB-KW"/>
</dbReference>
<dbReference type="GO" id="GO:0009228">
    <property type="term" value="P:thiamine biosynthetic process"/>
    <property type="evidence" value="ECO:0007669"/>
    <property type="project" value="UniProtKB-KW"/>
</dbReference>
<feature type="binding site" description="in other chain" evidence="6">
    <location>
        <begin position="57"/>
        <end position="58"/>
    </location>
    <ligand>
        <name>NAD(+)</name>
        <dbReference type="ChEBI" id="CHEBI:57540"/>
        <note>ligand shared between two adjacent protomers</note>
    </ligand>
</feature>
<dbReference type="PRINTS" id="PR00420">
    <property type="entry name" value="RNGMNOXGNASE"/>
</dbReference>
<evidence type="ECO:0000313" key="10">
    <source>
        <dbReference type="Proteomes" id="UP000503251"/>
    </source>
</evidence>
<dbReference type="InterPro" id="IPR002922">
    <property type="entry name" value="Thi4_fam"/>
</dbReference>
<comment type="caution">
    <text evidence="6">Lacks conserved residue(s) required for the propagation of feature annotation.</text>
</comment>
<dbReference type="SUPFAM" id="SSF51905">
    <property type="entry name" value="FAD/NAD(P)-binding domain"/>
    <property type="match status" value="1"/>
</dbReference>
<dbReference type="NCBIfam" id="TIGR00292">
    <property type="entry name" value="sulfide-dependent adenosine diphosphate thiazole synthase"/>
    <property type="match status" value="1"/>
</dbReference>
<dbReference type="Gene3D" id="3.50.50.60">
    <property type="entry name" value="FAD/NAD(P)-binding domain"/>
    <property type="match status" value="1"/>
</dbReference>
<evidence type="ECO:0000256" key="1">
    <source>
        <dbReference type="ARBA" id="ARBA00022679"/>
    </source>
</evidence>
<feature type="binding site" evidence="6">
    <location>
        <position position="161"/>
    </location>
    <ligand>
        <name>Fe cation</name>
        <dbReference type="ChEBI" id="CHEBI:24875"/>
        <note>ligand shared between two adjacent protomers</note>
    </ligand>
</feature>
<evidence type="ECO:0000313" key="8">
    <source>
        <dbReference type="EMBL" id="TVM32527.1"/>
    </source>
</evidence>
<comment type="pathway">
    <text evidence="6">Cofactor biosynthesis; thiamine diphosphate biosynthesis.</text>
</comment>
<dbReference type="AlphaFoldDB" id="A0A6P1ZGD2"/>
<evidence type="ECO:0000256" key="6">
    <source>
        <dbReference type="HAMAP-Rule" id="MF_00304"/>
    </source>
</evidence>
<dbReference type="RefSeq" id="WP_144306146.1">
    <property type="nucleotide sequence ID" value="NZ_CP039543.1"/>
</dbReference>
<name>A0A6P1ZGD2_9BACT</name>
<evidence type="ECO:0000313" key="7">
    <source>
        <dbReference type="EMBL" id="QJT08636.1"/>
    </source>
</evidence>
<organism evidence="8 9">
    <name type="scientific">Oceanidesulfovibrio marinus</name>
    <dbReference type="NCBI Taxonomy" id="370038"/>
    <lineage>
        <taxon>Bacteria</taxon>
        <taxon>Pseudomonadati</taxon>
        <taxon>Thermodesulfobacteriota</taxon>
        <taxon>Desulfovibrionia</taxon>
        <taxon>Desulfovibrionales</taxon>
        <taxon>Desulfovibrionaceae</taxon>
        <taxon>Oceanidesulfovibrio</taxon>
    </lineage>
</organism>
<accession>A0A6P1ZGD2</accession>
<dbReference type="PANTHER" id="PTHR43422:SF3">
    <property type="entry name" value="THIAMINE THIAZOLE SYNTHASE"/>
    <property type="match status" value="1"/>
</dbReference>
<gene>
    <name evidence="6" type="primary">thi4</name>
    <name evidence="8" type="ORF">DQK91_14730</name>
    <name evidence="7" type="ORF">E8L03_06730</name>
</gene>
<comment type="similarity">
    <text evidence="6">Belongs to the THI4 family.</text>
</comment>
<comment type="cofactor">
    <cofactor evidence="6">
        <name>Fe(2+)</name>
        <dbReference type="ChEBI" id="CHEBI:29033"/>
    </cofactor>
</comment>
<keyword evidence="1 6" id="KW-0808">Transferase</keyword>
<dbReference type="GO" id="GO:0005506">
    <property type="term" value="F:iron ion binding"/>
    <property type="evidence" value="ECO:0007669"/>
    <property type="project" value="UniProtKB-UniRule"/>
</dbReference>
<comment type="function">
    <text evidence="6">Involved in the biosynthesis of the thiazole moiety of thiamine. Catalyzes the conversion of NAD and glycine to adenosine diphosphate 5-(2-hydroxyethyl)-4-methylthiazole-2-carboxylate (ADT), an adenylated thiazole intermediate, using free sulfide as a source of sulfur.</text>
</comment>
<comment type="subunit">
    <text evidence="6">Homooctamer; tetramer of dimers.</text>
</comment>
<dbReference type="EMBL" id="CP039543">
    <property type="protein sequence ID" value="QJT08636.1"/>
    <property type="molecule type" value="Genomic_DNA"/>
</dbReference>
<feature type="binding site" description="in other chain" evidence="6">
    <location>
        <position position="129"/>
    </location>
    <ligand>
        <name>NAD(+)</name>
        <dbReference type="ChEBI" id="CHEBI:57540"/>
        <note>ligand shared between two adjacent protomers</note>
    </ligand>
</feature>
<dbReference type="Proteomes" id="UP000434052">
    <property type="component" value="Unassembled WGS sequence"/>
</dbReference>
<dbReference type="EMBL" id="QMIF01000010">
    <property type="protein sequence ID" value="TVM32527.1"/>
    <property type="molecule type" value="Genomic_DNA"/>
</dbReference>
<feature type="binding site" evidence="6">
    <location>
        <begin position="159"/>
        <end position="161"/>
    </location>
    <ligand>
        <name>NAD(+)</name>
        <dbReference type="ChEBI" id="CHEBI:57540"/>
        <note>ligand shared between two adjacent protomers</note>
    </ligand>
</feature>
<keyword evidence="10" id="KW-1185">Reference proteome</keyword>
<dbReference type="InterPro" id="IPR036188">
    <property type="entry name" value="FAD/NAD-bd_sf"/>
</dbReference>
<dbReference type="Proteomes" id="UP000503251">
    <property type="component" value="Chromosome"/>
</dbReference>
<feature type="binding site" description="in other chain" evidence="6">
    <location>
        <position position="38"/>
    </location>
    <ligand>
        <name>NAD(+)</name>
        <dbReference type="ChEBI" id="CHEBI:57540"/>
        <note>ligand shared between two adjacent protomers</note>
    </ligand>
</feature>
<evidence type="ECO:0000256" key="2">
    <source>
        <dbReference type="ARBA" id="ARBA00022723"/>
    </source>
</evidence>
<dbReference type="EC" id="2.4.2.59" evidence="6"/>